<evidence type="ECO:0000259" key="2">
    <source>
        <dbReference type="SMART" id="SM00717"/>
    </source>
</evidence>
<evidence type="ECO:0000313" key="3">
    <source>
        <dbReference type="EMBL" id="EME43205.1"/>
    </source>
</evidence>
<dbReference type="GO" id="GO:0070898">
    <property type="term" value="P:RNA polymerase III preinitiation complex assembly"/>
    <property type="evidence" value="ECO:0007669"/>
    <property type="project" value="TreeGrafter"/>
</dbReference>
<dbReference type="GO" id="GO:0000126">
    <property type="term" value="C:transcription factor TFIIIB complex"/>
    <property type="evidence" value="ECO:0007669"/>
    <property type="project" value="TreeGrafter"/>
</dbReference>
<dbReference type="AlphaFoldDB" id="M2YMP0"/>
<name>M2YMP0_DOTSN</name>
<feature type="region of interest" description="Disordered" evidence="1">
    <location>
        <begin position="1"/>
        <end position="447"/>
    </location>
</feature>
<feature type="compositionally biased region" description="Low complexity" evidence="1">
    <location>
        <begin position="7"/>
        <end position="20"/>
    </location>
</feature>
<dbReference type="GO" id="GO:0001156">
    <property type="term" value="F:TFIIIC-class transcription factor complex binding"/>
    <property type="evidence" value="ECO:0007669"/>
    <property type="project" value="TreeGrafter"/>
</dbReference>
<protein>
    <recommendedName>
        <fullName evidence="2">Myb-like domain-containing protein</fullName>
    </recommendedName>
</protein>
<evidence type="ECO:0000313" key="4">
    <source>
        <dbReference type="Proteomes" id="UP000016933"/>
    </source>
</evidence>
<evidence type="ECO:0000256" key="1">
    <source>
        <dbReference type="SAM" id="MobiDB-lite"/>
    </source>
</evidence>
<feature type="compositionally biased region" description="Acidic residues" evidence="1">
    <location>
        <begin position="523"/>
        <end position="534"/>
    </location>
</feature>
<feature type="compositionally biased region" description="Polar residues" evidence="1">
    <location>
        <begin position="152"/>
        <end position="169"/>
    </location>
</feature>
<feature type="compositionally biased region" description="Basic residues" evidence="1">
    <location>
        <begin position="302"/>
        <end position="322"/>
    </location>
</feature>
<accession>M2YMP0</accession>
<feature type="domain" description="Myb-like" evidence="2">
    <location>
        <begin position="608"/>
        <end position="656"/>
    </location>
</feature>
<dbReference type="InterPro" id="IPR039467">
    <property type="entry name" value="TFIIIB_B''_Myb"/>
</dbReference>
<feature type="compositionally biased region" description="Low complexity" evidence="1">
    <location>
        <begin position="27"/>
        <end position="41"/>
    </location>
</feature>
<dbReference type="SMART" id="SM00717">
    <property type="entry name" value="SANT"/>
    <property type="match status" value="1"/>
</dbReference>
<feature type="compositionally biased region" description="Basic and acidic residues" evidence="1">
    <location>
        <begin position="170"/>
        <end position="182"/>
    </location>
</feature>
<dbReference type="PANTHER" id="PTHR22929:SF0">
    <property type="entry name" value="TRANSCRIPTION FACTOR TFIIIB COMPONENT B'' HOMOLOG"/>
    <property type="match status" value="1"/>
</dbReference>
<feature type="region of interest" description="Disordered" evidence="1">
    <location>
        <begin position="706"/>
        <end position="764"/>
    </location>
</feature>
<feature type="compositionally biased region" description="Basic and acidic residues" evidence="1">
    <location>
        <begin position="706"/>
        <end position="738"/>
    </location>
</feature>
<dbReference type="OMA" id="EDQHAKE"/>
<proteinExistence type="predicted"/>
<dbReference type="EMBL" id="KB446540">
    <property type="protein sequence ID" value="EME43205.1"/>
    <property type="molecule type" value="Genomic_DNA"/>
</dbReference>
<dbReference type="InterPro" id="IPR009057">
    <property type="entry name" value="Homeodomain-like_sf"/>
</dbReference>
<dbReference type="eggNOG" id="KOG2009">
    <property type="taxonomic scope" value="Eukaryota"/>
</dbReference>
<dbReference type="STRING" id="675120.M2YMP0"/>
<keyword evidence="4" id="KW-1185">Reference proteome</keyword>
<organism evidence="3 4">
    <name type="scientific">Dothistroma septosporum (strain NZE10 / CBS 128990)</name>
    <name type="common">Red band needle blight fungus</name>
    <name type="synonym">Mycosphaerella pini</name>
    <dbReference type="NCBI Taxonomy" id="675120"/>
    <lineage>
        <taxon>Eukaryota</taxon>
        <taxon>Fungi</taxon>
        <taxon>Dikarya</taxon>
        <taxon>Ascomycota</taxon>
        <taxon>Pezizomycotina</taxon>
        <taxon>Dothideomycetes</taxon>
        <taxon>Dothideomycetidae</taxon>
        <taxon>Mycosphaerellales</taxon>
        <taxon>Mycosphaerellaceae</taxon>
        <taxon>Dothistroma</taxon>
    </lineage>
</organism>
<reference evidence="4" key="1">
    <citation type="journal article" date="2012" name="PLoS Genet.">
        <title>The genomes of the fungal plant pathogens Cladosporium fulvum and Dothistroma septosporum reveal adaptation to different hosts and lifestyles but also signatures of common ancestry.</title>
        <authorList>
            <person name="de Wit P.J.G.M."/>
            <person name="van der Burgt A."/>
            <person name="Oekmen B."/>
            <person name="Stergiopoulos I."/>
            <person name="Abd-Elsalam K.A."/>
            <person name="Aerts A.L."/>
            <person name="Bahkali A.H."/>
            <person name="Beenen H.G."/>
            <person name="Chettri P."/>
            <person name="Cox M.P."/>
            <person name="Datema E."/>
            <person name="de Vries R.P."/>
            <person name="Dhillon B."/>
            <person name="Ganley A.R."/>
            <person name="Griffiths S.A."/>
            <person name="Guo Y."/>
            <person name="Hamelin R.C."/>
            <person name="Henrissat B."/>
            <person name="Kabir M.S."/>
            <person name="Jashni M.K."/>
            <person name="Kema G."/>
            <person name="Klaubauf S."/>
            <person name="Lapidus A."/>
            <person name="Levasseur A."/>
            <person name="Lindquist E."/>
            <person name="Mehrabi R."/>
            <person name="Ohm R.A."/>
            <person name="Owen T.J."/>
            <person name="Salamov A."/>
            <person name="Schwelm A."/>
            <person name="Schijlen E."/>
            <person name="Sun H."/>
            <person name="van den Burg H.A."/>
            <person name="van Ham R.C.H.J."/>
            <person name="Zhang S."/>
            <person name="Goodwin S.B."/>
            <person name="Grigoriev I.V."/>
            <person name="Collemare J."/>
            <person name="Bradshaw R.E."/>
        </authorList>
    </citation>
    <scope>NUCLEOTIDE SEQUENCE [LARGE SCALE GENOMIC DNA]</scope>
    <source>
        <strain evidence="4">NZE10 / CBS 128990</strain>
    </source>
</reference>
<feature type="compositionally biased region" description="Low complexity" evidence="1">
    <location>
        <begin position="138"/>
        <end position="150"/>
    </location>
</feature>
<dbReference type="Proteomes" id="UP000016933">
    <property type="component" value="Unassembled WGS sequence"/>
</dbReference>
<dbReference type="OrthoDB" id="272624at2759"/>
<gene>
    <name evidence="3" type="ORF">DOTSEDRAFT_80685</name>
</gene>
<sequence>MPPSVLVSSAAPGKKAAPKAPARRRPAAAAPVVVSTPAPSVEQTTRSTAPPSPHSTQLSAVDQPIQQQEGRSPPLTSEQPAQPQQEPEPTPTPIEPVGDSSRLVGQSRPTSSNGKQTPAPASILQHTRDTAPPPIAGTTQAATSSASHASDVPSTLSLKLPNSSAASQKPTRDESRESREEPLLSFAEQALGPLLQPIPGQSEQGEPVSEQPTDEASAVAANTTKRLADSKRGTKRARFQEDEPAGITQSRKAPKRSTARSNAKVQAAMQGEDQAGGASIVTAGPDETSGEQVTSIDPTPTKNRRSTTKKTKNTQRKVKSKAKSAETITNSDDEGENATALEPEMQIDPALTGEVDVPAIEAPKKATKPRKTRVPRKKVQRSAHNSAEPAPNVNASTALDIDPQEHAQQEEDGGSSDPEDHVVDPNTVSMWDISHDRRHGKQSERGKAMAAIDWAQLAKERKATAQAIVDGLQPPQKENAAQLTENGDVVPTIEGAEEADGTAAEDAPDEEVEPSEQPTTEIAEPDTEQAWDDDDDGQLEFRIGENGEIELDLDKTGTVDQNQAARDAAANVEDAQIIDDLTVLNNRTTWINENRRDPIDRVPLWKWKSDPWSEEETDRFYEQLRMFGTDFFIISKMFPGKNRRMIKAKFTREEKLDPTRVDLAMSGKSTAKWNLEHYARETGIPVAHYARFQTLEHTMSIINEETQKKHQDQAAEEQRKAIDREKEEKEKAAAEKEKRKTAKKAKRTRQKAAAAGTLDGGPDD</sequence>
<dbReference type="PANTHER" id="PTHR22929">
    <property type="entry name" value="RNA POLYMERASE III TRANSCRIPTION INITIATION FACTOR B"/>
    <property type="match status" value="1"/>
</dbReference>
<reference evidence="3 4" key="2">
    <citation type="journal article" date="2012" name="PLoS Pathog.">
        <title>Diverse lifestyles and strategies of plant pathogenesis encoded in the genomes of eighteen Dothideomycetes fungi.</title>
        <authorList>
            <person name="Ohm R.A."/>
            <person name="Feau N."/>
            <person name="Henrissat B."/>
            <person name="Schoch C.L."/>
            <person name="Horwitz B.A."/>
            <person name="Barry K.W."/>
            <person name="Condon B.J."/>
            <person name="Copeland A.C."/>
            <person name="Dhillon B."/>
            <person name="Glaser F."/>
            <person name="Hesse C.N."/>
            <person name="Kosti I."/>
            <person name="LaButti K."/>
            <person name="Lindquist E.A."/>
            <person name="Lucas S."/>
            <person name="Salamov A.A."/>
            <person name="Bradshaw R.E."/>
            <person name="Ciuffetti L."/>
            <person name="Hamelin R.C."/>
            <person name="Kema G.H.J."/>
            <person name="Lawrence C."/>
            <person name="Scott J.A."/>
            <person name="Spatafora J.W."/>
            <person name="Turgeon B.G."/>
            <person name="de Wit P.J.G.M."/>
            <person name="Zhong S."/>
            <person name="Goodwin S.B."/>
            <person name="Grigoriev I.V."/>
        </authorList>
    </citation>
    <scope>NUCLEOTIDE SEQUENCE [LARGE SCALE GENOMIC DNA]</scope>
    <source>
        <strain evidence="4">NZE10 / CBS 128990</strain>
    </source>
</reference>
<dbReference type="CDD" id="cd00167">
    <property type="entry name" value="SANT"/>
    <property type="match status" value="1"/>
</dbReference>
<dbReference type="HOGENOM" id="CLU_367210_0_0_1"/>
<feature type="compositionally biased region" description="Basic residues" evidence="1">
    <location>
        <begin position="365"/>
        <end position="381"/>
    </location>
</feature>
<dbReference type="Pfam" id="PF15963">
    <property type="entry name" value="Myb_DNA-bind_7"/>
    <property type="match status" value="1"/>
</dbReference>
<dbReference type="SUPFAM" id="SSF46689">
    <property type="entry name" value="Homeodomain-like"/>
    <property type="match status" value="1"/>
</dbReference>
<dbReference type="InterPro" id="IPR001005">
    <property type="entry name" value="SANT/Myb"/>
</dbReference>
<feature type="compositionally biased region" description="Polar residues" evidence="1">
    <location>
        <begin position="103"/>
        <end position="116"/>
    </location>
</feature>
<feature type="compositionally biased region" description="Polar residues" evidence="1">
    <location>
        <begin position="42"/>
        <end position="77"/>
    </location>
</feature>
<feature type="region of interest" description="Disordered" evidence="1">
    <location>
        <begin position="498"/>
        <end position="534"/>
    </location>
</feature>
<dbReference type="Gene3D" id="1.10.10.60">
    <property type="entry name" value="Homeodomain-like"/>
    <property type="match status" value="1"/>
</dbReference>
<feature type="compositionally biased region" description="Basic residues" evidence="1">
    <location>
        <begin position="739"/>
        <end position="750"/>
    </location>
</feature>